<sequence length="76" mass="8770">MDAFFDLTDAVITVRNLIRRTWHTHHWDARPHADLPRLDFIDGMEIAEDRVIWWGSGGLSGASRRRKTGTDPDARL</sequence>
<reference evidence="3" key="1">
    <citation type="journal article" date="2019" name="Int. J. Syst. Evol. Microbiol.">
        <title>The Global Catalogue of Microorganisms (GCM) 10K type strain sequencing project: providing services to taxonomists for standard genome sequencing and annotation.</title>
        <authorList>
            <consortium name="The Broad Institute Genomics Platform"/>
            <consortium name="The Broad Institute Genome Sequencing Center for Infectious Disease"/>
            <person name="Wu L."/>
            <person name="Ma J."/>
        </authorList>
    </citation>
    <scope>NUCLEOTIDE SEQUENCE [LARGE SCALE GENOMIC DNA]</scope>
    <source>
        <strain evidence="3">JCM 6242</strain>
    </source>
</reference>
<dbReference type="EMBL" id="BAAAVI010000001">
    <property type="protein sequence ID" value="GAA2844960.1"/>
    <property type="molecule type" value="Genomic_DNA"/>
</dbReference>
<evidence type="ECO:0000313" key="3">
    <source>
        <dbReference type="Proteomes" id="UP001500831"/>
    </source>
</evidence>
<proteinExistence type="predicted"/>
<organism evidence="2 3">
    <name type="scientific">Streptosporangium fragile</name>
    <dbReference type="NCBI Taxonomy" id="46186"/>
    <lineage>
        <taxon>Bacteria</taxon>
        <taxon>Bacillati</taxon>
        <taxon>Actinomycetota</taxon>
        <taxon>Actinomycetes</taxon>
        <taxon>Streptosporangiales</taxon>
        <taxon>Streptosporangiaceae</taxon>
        <taxon>Streptosporangium</taxon>
    </lineage>
</organism>
<evidence type="ECO:0000256" key="1">
    <source>
        <dbReference type="SAM" id="MobiDB-lite"/>
    </source>
</evidence>
<dbReference type="Proteomes" id="UP001500831">
    <property type="component" value="Unassembled WGS sequence"/>
</dbReference>
<evidence type="ECO:0000313" key="2">
    <source>
        <dbReference type="EMBL" id="GAA2844960.1"/>
    </source>
</evidence>
<accession>A0ABP6I4S5</accession>
<keyword evidence="3" id="KW-1185">Reference proteome</keyword>
<name>A0ABP6I4S5_9ACTN</name>
<feature type="region of interest" description="Disordered" evidence="1">
    <location>
        <begin position="56"/>
        <end position="76"/>
    </location>
</feature>
<protein>
    <submittedName>
        <fullName evidence="2">Uncharacterized protein</fullName>
    </submittedName>
</protein>
<gene>
    <name evidence="2" type="ORF">GCM10010517_01270</name>
</gene>
<comment type="caution">
    <text evidence="2">The sequence shown here is derived from an EMBL/GenBank/DDBJ whole genome shotgun (WGS) entry which is preliminary data.</text>
</comment>